<dbReference type="GO" id="GO:0016787">
    <property type="term" value="F:hydrolase activity"/>
    <property type="evidence" value="ECO:0007669"/>
    <property type="project" value="UniProtKB-KW"/>
</dbReference>
<evidence type="ECO:0000259" key="1">
    <source>
        <dbReference type="PROSITE" id="PS51462"/>
    </source>
</evidence>
<reference evidence="2" key="1">
    <citation type="journal article" date="2019" name="MBio">
        <title>Virus Genomes from Deep Sea Sediments Expand the Ocean Megavirome and Support Independent Origins of Viral Gigantism.</title>
        <authorList>
            <person name="Backstrom D."/>
            <person name="Yutin N."/>
            <person name="Jorgensen S.L."/>
            <person name="Dharamshi J."/>
            <person name="Homa F."/>
            <person name="Zaremba-Niedwiedzka K."/>
            <person name="Spang A."/>
            <person name="Wolf Y.I."/>
            <person name="Koonin E.V."/>
            <person name="Ettema T.J."/>
        </authorList>
    </citation>
    <scope>NUCLEOTIDE SEQUENCE</scope>
</reference>
<organism evidence="2">
    <name type="scientific">Marseillevirus LCMAC201</name>
    <dbReference type="NCBI Taxonomy" id="2506605"/>
    <lineage>
        <taxon>Viruses</taxon>
        <taxon>Varidnaviria</taxon>
        <taxon>Bamfordvirae</taxon>
        <taxon>Nucleocytoviricota</taxon>
        <taxon>Megaviricetes</taxon>
        <taxon>Pimascovirales</taxon>
        <taxon>Pimascovirales incertae sedis</taxon>
        <taxon>Marseilleviridae</taxon>
    </lineage>
</organism>
<name>A0A481YVF7_9VIRU</name>
<accession>A0A481YVF7</accession>
<evidence type="ECO:0000313" key="2">
    <source>
        <dbReference type="EMBL" id="QBK87188.1"/>
    </source>
</evidence>
<feature type="domain" description="Nudix hydrolase" evidence="1">
    <location>
        <begin position="33"/>
        <end position="259"/>
    </location>
</feature>
<dbReference type="InterPro" id="IPR015797">
    <property type="entry name" value="NUDIX_hydrolase-like_dom_sf"/>
</dbReference>
<dbReference type="SUPFAM" id="SSF55811">
    <property type="entry name" value="Nudix"/>
    <property type="match status" value="1"/>
</dbReference>
<dbReference type="Gene3D" id="3.90.79.10">
    <property type="entry name" value="Nucleoside Triphosphate Pyrophosphohydrolase"/>
    <property type="match status" value="1"/>
</dbReference>
<gene>
    <name evidence="2" type="ORF">LCMAC201_00900</name>
</gene>
<dbReference type="InterPro" id="IPR000086">
    <property type="entry name" value="NUDIX_hydrolase_dom"/>
</dbReference>
<keyword evidence="2" id="KW-0378">Hydrolase</keyword>
<protein>
    <submittedName>
        <fullName evidence="2">NUDIX hydrolase</fullName>
    </submittedName>
</protein>
<dbReference type="PROSITE" id="PS51462">
    <property type="entry name" value="NUDIX"/>
    <property type="match status" value="1"/>
</dbReference>
<sequence length="265" mass="31707">MTKTFLKELPKNSSMANKPMYKHLQWLTPFKREPITSYGILLFYIDPNNNIWYLLAQRRDTIEYADFLRGRYSYPNLENYFRLMTQEERERFKKYTFNELWDDLWIDHDDRFYKEVQKKARSKYEMNETLIKTLLEETTSTVTEPGWGFPKGKKNLHENEIECSFREFKEETMMSIDYLNLLNLPPSKEVFKGSNGKMYSTVYYIAKVDRKIPIKKMLVNGLRTETVSEEISNLRWCTLEDALLMLAPWRQKLLIASAAKITAYL</sequence>
<dbReference type="Pfam" id="PF00293">
    <property type="entry name" value="NUDIX"/>
    <property type="match status" value="1"/>
</dbReference>
<proteinExistence type="predicted"/>
<dbReference type="EMBL" id="MK500345">
    <property type="protein sequence ID" value="QBK87188.1"/>
    <property type="molecule type" value="Genomic_DNA"/>
</dbReference>